<reference evidence="4" key="1">
    <citation type="journal article" date="2019" name="Int. J. Syst. Evol. Microbiol.">
        <title>The Global Catalogue of Microorganisms (GCM) 10K type strain sequencing project: providing services to taxonomists for standard genome sequencing and annotation.</title>
        <authorList>
            <consortium name="The Broad Institute Genomics Platform"/>
            <consortium name="The Broad Institute Genome Sequencing Center for Infectious Disease"/>
            <person name="Wu L."/>
            <person name="Ma J."/>
        </authorList>
    </citation>
    <scope>NUCLEOTIDE SEQUENCE [LARGE SCALE GENOMIC DNA]</scope>
    <source>
        <strain evidence="4">JCM 11136</strain>
    </source>
</reference>
<keyword evidence="2" id="KW-0732">Signal</keyword>
<dbReference type="RefSeq" id="WP_343949971.1">
    <property type="nucleotide sequence ID" value="NZ_BAAAHQ010000010.1"/>
</dbReference>
<evidence type="ECO:0000256" key="2">
    <source>
        <dbReference type="SAM" id="SignalP"/>
    </source>
</evidence>
<evidence type="ECO:0000313" key="3">
    <source>
        <dbReference type="EMBL" id="GAA0924452.1"/>
    </source>
</evidence>
<feature type="region of interest" description="Disordered" evidence="1">
    <location>
        <begin position="60"/>
        <end position="121"/>
    </location>
</feature>
<feature type="signal peptide" evidence="2">
    <location>
        <begin position="1"/>
        <end position="27"/>
    </location>
</feature>
<evidence type="ECO:0000313" key="4">
    <source>
        <dbReference type="Proteomes" id="UP001501578"/>
    </source>
</evidence>
<name>A0ABP3ZSD1_9ACTN</name>
<dbReference type="Proteomes" id="UP001501578">
    <property type="component" value="Unassembled WGS sequence"/>
</dbReference>
<evidence type="ECO:0000256" key="1">
    <source>
        <dbReference type="SAM" id="MobiDB-lite"/>
    </source>
</evidence>
<keyword evidence="4" id="KW-1185">Reference proteome</keyword>
<protein>
    <submittedName>
        <fullName evidence="3">Uncharacterized protein</fullName>
    </submittedName>
</protein>
<comment type="caution">
    <text evidence="3">The sequence shown here is derived from an EMBL/GenBank/DDBJ whole genome shotgun (WGS) entry which is preliminary data.</text>
</comment>
<proteinExistence type="predicted"/>
<feature type="compositionally biased region" description="Basic and acidic residues" evidence="1">
    <location>
        <begin position="105"/>
        <end position="119"/>
    </location>
</feature>
<accession>A0ABP3ZSD1</accession>
<dbReference type="EMBL" id="BAAAHQ010000010">
    <property type="protein sequence ID" value="GAA0924452.1"/>
    <property type="molecule type" value="Genomic_DNA"/>
</dbReference>
<gene>
    <name evidence="3" type="ORF">GCM10009560_25130</name>
</gene>
<organism evidence="3 4">
    <name type="scientific">Nonomuraea longicatena</name>
    <dbReference type="NCBI Taxonomy" id="83682"/>
    <lineage>
        <taxon>Bacteria</taxon>
        <taxon>Bacillati</taxon>
        <taxon>Actinomycetota</taxon>
        <taxon>Actinomycetes</taxon>
        <taxon>Streptosporangiales</taxon>
        <taxon>Streptosporangiaceae</taxon>
        <taxon>Nonomuraea</taxon>
    </lineage>
</organism>
<sequence length="138" mass="14011">MFRRRLVAMGAVSGLILALPLASSALASETSDVNCVTSQGKLFEFTDEATVTIKRVTRSDGTHGITIEVPDSASDDTGADAGDGAAPGLKDVLPTPPANLPSEAPRPEGDGPSLLKERAGTAVQESAAVFAGLSCATE</sequence>
<feature type="chain" id="PRO_5046222717" evidence="2">
    <location>
        <begin position="28"/>
        <end position="138"/>
    </location>
</feature>
<feature type="compositionally biased region" description="Low complexity" evidence="1">
    <location>
        <begin position="79"/>
        <end position="88"/>
    </location>
</feature>